<evidence type="ECO:0000259" key="1">
    <source>
        <dbReference type="Pfam" id="PF19328"/>
    </source>
</evidence>
<keyword evidence="3" id="KW-1185">Reference proteome</keyword>
<dbReference type="InParanoid" id="A0A078AU13"/>
<organism evidence="2 3">
    <name type="scientific">Stylonychia lemnae</name>
    <name type="common">Ciliate</name>
    <dbReference type="NCBI Taxonomy" id="5949"/>
    <lineage>
        <taxon>Eukaryota</taxon>
        <taxon>Sar</taxon>
        <taxon>Alveolata</taxon>
        <taxon>Ciliophora</taxon>
        <taxon>Intramacronucleata</taxon>
        <taxon>Spirotrichea</taxon>
        <taxon>Stichotrichia</taxon>
        <taxon>Sporadotrichida</taxon>
        <taxon>Oxytrichidae</taxon>
        <taxon>Stylonychinae</taxon>
        <taxon>Stylonychia</taxon>
    </lineage>
</organism>
<accession>A0A078AU13</accession>
<proteinExistence type="predicted"/>
<dbReference type="EMBL" id="CCKQ01012714">
    <property type="protein sequence ID" value="CDW84338.1"/>
    <property type="molecule type" value="Genomic_DNA"/>
</dbReference>
<dbReference type="InterPro" id="IPR045760">
    <property type="entry name" value="DAP_DH_C"/>
</dbReference>
<protein>
    <recommendedName>
        <fullName evidence="1">2,4-diaminopentanoate dehydrogenase C-terminal domain-containing protein</fullName>
    </recommendedName>
</protein>
<dbReference type="OrthoDB" id="10266593at2759"/>
<dbReference type="Proteomes" id="UP000039865">
    <property type="component" value="Unassembled WGS sequence"/>
</dbReference>
<name>A0A078AU13_STYLE</name>
<sequence length="329" mass="36442">MGEKIALWGFGVMNKIMLKYLIENNYQIATVIGGRDHGKDAGEAAGLEYLGVKVIRPEEADDVLRETRPVLCILSTISGLSLIMDQLVILARNRVNVLTINEDAFYSWSIQPQLTQEIDSMFRQNLVTFTGTGYFDLLGCYFGSLLVGISHKVDKISMKVQFTLDDFGVGDEDGVGLSIEEFEKKFAESKGEIAYIWPPVEALAFRLGWKILAISQKHEPTLAPVDIQSKQYGVIEQGRATGFKAIVTCKALRQDNQVAEIEAQSIGCIYHGDMEDYCEWETIGVPSLTLKMPKPDTNAITCASTVNRIKDCIKARPGYVTVVEMGPIA</sequence>
<dbReference type="AlphaFoldDB" id="A0A078AU13"/>
<reference evidence="2 3" key="1">
    <citation type="submission" date="2014-06" db="EMBL/GenBank/DDBJ databases">
        <authorList>
            <person name="Swart Estienne"/>
        </authorList>
    </citation>
    <scope>NUCLEOTIDE SEQUENCE [LARGE SCALE GENOMIC DNA]</scope>
    <source>
        <strain evidence="2 3">130c</strain>
    </source>
</reference>
<evidence type="ECO:0000313" key="3">
    <source>
        <dbReference type="Proteomes" id="UP000039865"/>
    </source>
</evidence>
<evidence type="ECO:0000313" key="2">
    <source>
        <dbReference type="EMBL" id="CDW84338.1"/>
    </source>
</evidence>
<dbReference type="Pfam" id="PF19328">
    <property type="entry name" value="DAP_DH_C"/>
    <property type="match status" value="1"/>
</dbReference>
<dbReference type="CDD" id="cd24146">
    <property type="entry name" value="nat-AmDH_N_like"/>
    <property type="match status" value="1"/>
</dbReference>
<gene>
    <name evidence="2" type="primary">Contig802.g872</name>
    <name evidence="2" type="ORF">STYLEM_13398</name>
</gene>
<feature type="domain" description="2,4-diaminopentanoate dehydrogenase C-terminal" evidence="1">
    <location>
        <begin position="146"/>
        <end position="325"/>
    </location>
</feature>